<name>A0A9X9QEC3_BLUGR</name>
<evidence type="ECO:0000256" key="1">
    <source>
        <dbReference type="SAM" id="MobiDB-lite"/>
    </source>
</evidence>
<evidence type="ECO:0000313" key="3">
    <source>
        <dbReference type="Proteomes" id="UP000324639"/>
    </source>
</evidence>
<gene>
    <name evidence="2" type="ORF">BGT96224V316_LOCUS5501</name>
</gene>
<sequence length="129" mass="13930">MIDKSRLSRLEELVSSQYGRSAVSVLADVDAGRLLYSLGSPLSQGSKNTPIPSRTVPPSRQLTAPQSNNKDRQLGGADREPLHSGMPPVSSKLYPIINGMKPHNPSVDGLLCINCGYLLEMETRSVVDV</sequence>
<feature type="region of interest" description="Disordered" evidence="1">
    <location>
        <begin position="39"/>
        <end position="88"/>
    </location>
</feature>
<dbReference type="EMBL" id="LR026991">
    <property type="protein sequence ID" value="VDB90325.1"/>
    <property type="molecule type" value="Genomic_DNA"/>
</dbReference>
<dbReference type="Proteomes" id="UP000324639">
    <property type="component" value="Chromosome Bgt_-08"/>
</dbReference>
<evidence type="ECO:0000313" key="2">
    <source>
        <dbReference type="EMBL" id="VDB90325.1"/>
    </source>
</evidence>
<feature type="compositionally biased region" description="Polar residues" evidence="1">
    <location>
        <begin position="40"/>
        <end position="68"/>
    </location>
</feature>
<protein>
    <submittedName>
        <fullName evidence="2">Bgt-51172</fullName>
    </submittedName>
</protein>
<feature type="compositionally biased region" description="Basic and acidic residues" evidence="1">
    <location>
        <begin position="69"/>
        <end position="82"/>
    </location>
</feature>
<accession>A0A9X9QEC3</accession>
<organism evidence="2 3">
    <name type="scientific">Blumeria graminis f. sp. tritici</name>
    <dbReference type="NCBI Taxonomy" id="62690"/>
    <lineage>
        <taxon>Eukaryota</taxon>
        <taxon>Fungi</taxon>
        <taxon>Dikarya</taxon>
        <taxon>Ascomycota</taxon>
        <taxon>Pezizomycotina</taxon>
        <taxon>Leotiomycetes</taxon>
        <taxon>Erysiphales</taxon>
        <taxon>Erysiphaceae</taxon>
        <taxon>Blumeria</taxon>
    </lineage>
</organism>
<proteinExistence type="predicted"/>
<keyword evidence="3" id="KW-1185">Reference proteome</keyword>
<dbReference type="AlphaFoldDB" id="A0A9X9QEC3"/>
<reference evidence="2 3" key="1">
    <citation type="submission" date="2018-08" db="EMBL/GenBank/DDBJ databases">
        <authorList>
            <person name="Muller C M."/>
        </authorList>
    </citation>
    <scope>NUCLEOTIDE SEQUENCE [LARGE SCALE GENOMIC DNA]</scope>
</reference>